<evidence type="ECO:0000313" key="2">
    <source>
        <dbReference type="Proteomes" id="UP000439903"/>
    </source>
</evidence>
<gene>
    <name evidence="1" type="ORF">F8M41_017990</name>
</gene>
<protein>
    <submittedName>
        <fullName evidence="1">Uncharacterized protein</fullName>
    </submittedName>
</protein>
<reference evidence="1 2" key="1">
    <citation type="journal article" date="2019" name="Environ. Microbiol.">
        <title>At the nexus of three kingdoms: the genome of the mycorrhizal fungus Gigaspora margarita provides insights into plant, endobacterial and fungal interactions.</title>
        <authorList>
            <person name="Venice F."/>
            <person name="Ghignone S."/>
            <person name="Salvioli di Fossalunga A."/>
            <person name="Amselem J."/>
            <person name="Novero M."/>
            <person name="Xianan X."/>
            <person name="Sedzielewska Toro K."/>
            <person name="Morin E."/>
            <person name="Lipzen A."/>
            <person name="Grigoriev I.V."/>
            <person name="Henrissat B."/>
            <person name="Martin F.M."/>
            <person name="Bonfante P."/>
        </authorList>
    </citation>
    <scope>NUCLEOTIDE SEQUENCE [LARGE SCALE GENOMIC DNA]</scope>
    <source>
        <strain evidence="1 2">BEG34</strain>
    </source>
</reference>
<dbReference type="Proteomes" id="UP000439903">
    <property type="component" value="Unassembled WGS sequence"/>
</dbReference>
<accession>A0A8H4AME5</accession>
<evidence type="ECO:0000313" key="1">
    <source>
        <dbReference type="EMBL" id="KAF0512521.1"/>
    </source>
</evidence>
<keyword evidence="2" id="KW-1185">Reference proteome</keyword>
<sequence>MNYRLWSLKLENSYLQLNWTREAKLFTYTSRPFLSHFVEGVVLAHLNGDTSTQHCTSDYPDRAVIQQLIPNSNKVFRVVVDIRRDPWTNMINKKLTKRDKQEPLAKYDKHYSDLDRFIANFAYYDDTNALVVNFTAEIDELSKDATKYLLVSYNQTDKITAIRIDPASNCIRGITSDKPSFTLKPTYDEERDVFKLNFVDSISMTTFQKTDVEDVEVEIDDEGKLVAKLFHNATIKMANIA</sequence>
<comment type="caution">
    <text evidence="1">The sequence shown here is derived from an EMBL/GenBank/DDBJ whole genome shotgun (WGS) entry which is preliminary data.</text>
</comment>
<name>A0A8H4AME5_GIGMA</name>
<organism evidence="1 2">
    <name type="scientific">Gigaspora margarita</name>
    <dbReference type="NCBI Taxonomy" id="4874"/>
    <lineage>
        <taxon>Eukaryota</taxon>
        <taxon>Fungi</taxon>
        <taxon>Fungi incertae sedis</taxon>
        <taxon>Mucoromycota</taxon>
        <taxon>Glomeromycotina</taxon>
        <taxon>Glomeromycetes</taxon>
        <taxon>Diversisporales</taxon>
        <taxon>Gigasporaceae</taxon>
        <taxon>Gigaspora</taxon>
    </lineage>
</organism>
<dbReference type="OrthoDB" id="2417197at2759"/>
<dbReference type="AlphaFoldDB" id="A0A8H4AME5"/>
<dbReference type="EMBL" id="WTPW01000424">
    <property type="protein sequence ID" value="KAF0512521.1"/>
    <property type="molecule type" value="Genomic_DNA"/>
</dbReference>
<proteinExistence type="predicted"/>